<feature type="non-terminal residue" evidence="3">
    <location>
        <position position="752"/>
    </location>
</feature>
<name>A0ABN9T4S8_9DINO</name>
<dbReference type="SMART" id="SM00487">
    <property type="entry name" value="DEXDc"/>
    <property type="match status" value="1"/>
</dbReference>
<feature type="compositionally biased region" description="Basic residues" evidence="1">
    <location>
        <begin position="245"/>
        <end position="258"/>
    </location>
</feature>
<dbReference type="EMBL" id="CAUYUJ010014338">
    <property type="protein sequence ID" value="CAK0839964.1"/>
    <property type="molecule type" value="Genomic_DNA"/>
</dbReference>
<dbReference type="InterPro" id="IPR014001">
    <property type="entry name" value="Helicase_ATP-bd"/>
</dbReference>
<protein>
    <recommendedName>
        <fullName evidence="2">Helicase ATP-binding domain-containing protein</fullName>
    </recommendedName>
</protein>
<dbReference type="InterPro" id="IPR000330">
    <property type="entry name" value="SNF2_N"/>
</dbReference>
<evidence type="ECO:0000256" key="1">
    <source>
        <dbReference type="SAM" id="MobiDB-lite"/>
    </source>
</evidence>
<feature type="domain" description="Helicase ATP-binding" evidence="2">
    <location>
        <begin position="454"/>
        <end position="620"/>
    </location>
</feature>
<evidence type="ECO:0000313" key="3">
    <source>
        <dbReference type="EMBL" id="CAK0839964.1"/>
    </source>
</evidence>
<keyword evidence="4" id="KW-1185">Reference proteome</keyword>
<evidence type="ECO:0000313" key="4">
    <source>
        <dbReference type="Proteomes" id="UP001189429"/>
    </source>
</evidence>
<proteinExistence type="predicted"/>
<feature type="compositionally biased region" description="Gly residues" evidence="1">
    <location>
        <begin position="259"/>
        <end position="268"/>
    </location>
</feature>
<sequence length="752" mass="82519">MRAAAPTINEVTFEPGARVQGEALGNLQNLDVHINASRRRDAQPMTTPNAGEHVEALFQHLNDPRCALNYLRGDHGFIADRCLSDAPRDENYGRQPDPTILTVRSKSTHHKQAIANMVSEWLQPANMQVDTDWKIEDPENQPIIYKRDEFRQFMEAALNCEETPLPPPLKVAYHKRLVKAAAQHARTCMIVCSPNDRLSRLTVLRPADRSGGGALAVGAAVGGPPPPCADVVVSPFGAARGGGVRGHRGGGVRGHRGGGRGGGGGGRGGGGALSAVGGGAICLGDISSDDGFAELGEVLRVDTYDLGGVDVGVGHHGKVGRNFQVFLRDNLLQEICSHAEAFWLRRSARRAVLRRLAEDCARFATEVRRRAAELRSEAAKARLAMLRGGDLEGYAEALAATKESRLQEVLEETTRILAELPPPCAGGGAEKPPSQVLRNGELLPHQLFGFRWLAQIIDNRMNGILADDMGLGKTVQVLALIGHLLEAQNEKGPHLVIVPLSVMHHWADEIVVWLPDVRFVIFRGPRKDMKGIMDDLGKGTNEANIVLTTYETAVSHHEFLSRVPWHLLIADEGHKLKNIKTRAAQVCHSLPCRRRLLLTGTPLQNSLRELWSLLVFVAPRSFSSLGDFEQWFALPSAQAHRREDAAREDGGHSEPPAEVVQPLTEEEELLVIQRLHSVLRPFLLRRTKGAVLKDLPSKREVVIWVPISAWQRTLYRRGLRGARSESDDVAAKASMMALRKALNHPCHFLPEK</sequence>
<dbReference type="Pfam" id="PF00176">
    <property type="entry name" value="SNF2-rel_dom"/>
    <property type="match status" value="1"/>
</dbReference>
<dbReference type="InterPro" id="IPR027417">
    <property type="entry name" value="P-loop_NTPase"/>
</dbReference>
<reference evidence="3" key="1">
    <citation type="submission" date="2023-10" db="EMBL/GenBank/DDBJ databases">
        <authorList>
            <person name="Chen Y."/>
            <person name="Shah S."/>
            <person name="Dougan E. K."/>
            <person name="Thang M."/>
            <person name="Chan C."/>
        </authorList>
    </citation>
    <scope>NUCLEOTIDE SEQUENCE [LARGE SCALE GENOMIC DNA]</scope>
</reference>
<gene>
    <name evidence="3" type="ORF">PCOR1329_LOCUS35514</name>
</gene>
<dbReference type="Proteomes" id="UP001189429">
    <property type="component" value="Unassembled WGS sequence"/>
</dbReference>
<dbReference type="Gene3D" id="3.40.50.10810">
    <property type="entry name" value="Tandem AAA-ATPase domain"/>
    <property type="match status" value="1"/>
</dbReference>
<dbReference type="PROSITE" id="PS51192">
    <property type="entry name" value="HELICASE_ATP_BIND_1"/>
    <property type="match status" value="1"/>
</dbReference>
<dbReference type="Gene3D" id="3.40.50.300">
    <property type="entry name" value="P-loop containing nucleotide triphosphate hydrolases"/>
    <property type="match status" value="1"/>
</dbReference>
<dbReference type="InterPro" id="IPR038718">
    <property type="entry name" value="SNF2-like_sf"/>
</dbReference>
<evidence type="ECO:0000259" key="2">
    <source>
        <dbReference type="PROSITE" id="PS51192"/>
    </source>
</evidence>
<dbReference type="SUPFAM" id="SSF52540">
    <property type="entry name" value="P-loop containing nucleoside triphosphate hydrolases"/>
    <property type="match status" value="1"/>
</dbReference>
<comment type="caution">
    <text evidence="3">The sequence shown here is derived from an EMBL/GenBank/DDBJ whole genome shotgun (WGS) entry which is preliminary data.</text>
</comment>
<accession>A0ABN9T4S8</accession>
<dbReference type="PANTHER" id="PTHR10799">
    <property type="entry name" value="SNF2/RAD54 HELICASE FAMILY"/>
    <property type="match status" value="1"/>
</dbReference>
<feature type="region of interest" description="Disordered" evidence="1">
    <location>
        <begin position="244"/>
        <end position="268"/>
    </location>
</feature>
<organism evidence="3 4">
    <name type="scientific">Prorocentrum cordatum</name>
    <dbReference type="NCBI Taxonomy" id="2364126"/>
    <lineage>
        <taxon>Eukaryota</taxon>
        <taxon>Sar</taxon>
        <taxon>Alveolata</taxon>
        <taxon>Dinophyceae</taxon>
        <taxon>Prorocentrales</taxon>
        <taxon>Prorocentraceae</taxon>
        <taxon>Prorocentrum</taxon>
    </lineage>
</organism>